<evidence type="ECO:0000313" key="2">
    <source>
        <dbReference type="EMBL" id="BAW25051.1"/>
    </source>
</evidence>
<keyword evidence="3" id="KW-0614">Plasmid</keyword>
<organism evidence="3 4">
    <name type="scientific">Pseudomonas putida</name>
    <name type="common">Arthrobacter siderocapsulatus</name>
    <dbReference type="NCBI Taxonomy" id="303"/>
    <lineage>
        <taxon>Bacteria</taxon>
        <taxon>Pseudomonadati</taxon>
        <taxon>Pseudomonadota</taxon>
        <taxon>Gammaproteobacteria</taxon>
        <taxon>Pseudomonadales</taxon>
        <taxon>Pseudomonadaceae</taxon>
        <taxon>Pseudomonas</taxon>
    </lineage>
</organism>
<gene>
    <name evidence="2" type="ORF">KF715C_ch44780</name>
    <name evidence="3" type="ORF">KF715C_pA5770</name>
</gene>
<dbReference type="Proteomes" id="UP000218731">
    <property type="component" value="Chromosome 1"/>
</dbReference>
<sequence length="255" mass="28045">MGKKENVLQAAITGALEVHCDRPGGPLLELFPPYAVQQGATLRKFCADLVGRLNDAQVILLEIKELDCCSGKFPAYDLEQHEANLQFERLGVPLGYAYNAIWPLSYYARPRPDDWPALTLAEVKRSLPSKLPNKTPNVLAHPTLLEWLQDLKGQDVSEELGRIHGAVKGTSRLRNGTLVLLHAVEENVLTSLSAGQLDEVMKCLNRGSWLSPDLQERLEKVLGASTAVFTAFTKPPTKRSASRKRNDASVSDGPP</sequence>
<feature type="region of interest" description="Disordered" evidence="1">
    <location>
        <begin position="234"/>
        <end position="255"/>
    </location>
</feature>
<evidence type="ECO:0000256" key="1">
    <source>
        <dbReference type="SAM" id="MobiDB-lite"/>
    </source>
</evidence>
<dbReference type="Proteomes" id="UP000218731">
    <property type="component" value="Plasmid pKF715A"/>
</dbReference>
<evidence type="ECO:0000313" key="3">
    <source>
        <dbReference type="EMBL" id="BAW27082.1"/>
    </source>
</evidence>
<proteinExistence type="predicted"/>
<geneLocation type="plasmid" evidence="3">
    <name>pKF715A</name>
</geneLocation>
<reference evidence="3 4" key="1">
    <citation type="submission" date="2015-11" db="EMBL/GenBank/DDBJ databases">
        <title>Complete genome sequencing of a biphenyl-degrading bacterium, Pseudomonas putida KF715 (=NBRC110667).</title>
        <authorList>
            <person name="Suenaga H."/>
            <person name="Fujihara N."/>
            <person name="Watanabe T."/>
            <person name="Hirose J."/>
            <person name="Kimura N."/>
            <person name="Yamazoe A."/>
            <person name="Hosoyama A."/>
            <person name="Shimodaira J."/>
            <person name="Furukawa K."/>
        </authorList>
    </citation>
    <scope>NUCLEOTIDE SEQUENCE [LARGE SCALE GENOMIC DNA]</scope>
    <source>
        <strain evidence="3 4">KF715</strain>
        <plasmid evidence="3">pKF715A</plasmid>
        <plasmid evidence="4">Plasmid pkf715a dna</plasmid>
    </source>
</reference>
<geneLocation type="plasmid" evidence="4">
    <name>pkf715a dna</name>
</geneLocation>
<dbReference type="EMBL" id="AP015030">
    <property type="protein sequence ID" value="BAW27082.1"/>
    <property type="molecule type" value="Genomic_DNA"/>
</dbReference>
<accession>A0A1L7NNS0</accession>
<name>A0A1L7NNS0_PSEPU</name>
<evidence type="ECO:0000313" key="4">
    <source>
        <dbReference type="Proteomes" id="UP000218731"/>
    </source>
</evidence>
<dbReference type="EMBL" id="AP015029">
    <property type="protein sequence ID" value="BAW25051.1"/>
    <property type="molecule type" value="Genomic_DNA"/>
</dbReference>
<dbReference type="AlphaFoldDB" id="A0A1L7NNS0"/>
<protein>
    <submittedName>
        <fullName evidence="3">Uncharacterized protein</fullName>
    </submittedName>
</protein>
<dbReference type="RefSeq" id="WP_125923581.1">
    <property type="nucleotide sequence ID" value="NZ_AP015029.1"/>
</dbReference>